<evidence type="ECO:0000256" key="9">
    <source>
        <dbReference type="SAM" id="Phobius"/>
    </source>
</evidence>
<gene>
    <name evidence="10" type="ORF">LK12_06370</name>
</gene>
<feature type="transmembrane region" description="Helical" evidence="9">
    <location>
        <begin position="262"/>
        <end position="280"/>
    </location>
</feature>
<proteinExistence type="predicted"/>
<feature type="transmembrane region" description="Helical" evidence="9">
    <location>
        <begin position="285"/>
        <end position="303"/>
    </location>
</feature>
<feature type="transmembrane region" description="Helical" evidence="9">
    <location>
        <begin position="172"/>
        <end position="199"/>
    </location>
</feature>
<keyword evidence="4" id="KW-0808">Transferase</keyword>
<dbReference type="GO" id="GO:0012505">
    <property type="term" value="C:endomembrane system"/>
    <property type="evidence" value="ECO:0007669"/>
    <property type="project" value="UniProtKB-SubCell"/>
</dbReference>
<dbReference type="EMBL" id="JTDI01000002">
    <property type="protein sequence ID" value="KHK92712.1"/>
    <property type="molecule type" value="Genomic_DNA"/>
</dbReference>
<evidence type="ECO:0000256" key="3">
    <source>
        <dbReference type="ARBA" id="ARBA00022676"/>
    </source>
</evidence>
<dbReference type="InterPro" id="IPR005599">
    <property type="entry name" value="GPI_mannosylTrfase"/>
</dbReference>
<reference evidence="10 11" key="1">
    <citation type="submission" date="2014-10" db="EMBL/GenBank/DDBJ databases">
        <title>Genome sequence of Novosphingobium malaysiense MUSC 273(T).</title>
        <authorList>
            <person name="Lee L.-H."/>
        </authorList>
    </citation>
    <scope>NUCLEOTIDE SEQUENCE [LARGE SCALE GENOMIC DNA]</scope>
    <source>
        <strain evidence="10 11">MUSC 273</strain>
    </source>
</reference>
<sequence>MKTEAATRDGRWLVLGVLALAILLRIQAWAPFDISHADELMQYLEQANRLATGHGLLPWESRAGVRNSLIPQILSMPLWLGHRLAPGTLAGMYLARATFLTLTLVALPAAWRLGTFVSRRHAIVALFVVAAWWESVFFSELLLSESLASAVLLLAASLLLDSSASRRMLLAGGFLAGFGVLVRLQYAPFAAVLVLNALWRSPERWRPVVAGGLGAAILGAASDMVAGKVPYAWIFINFSKNIVEGKAAGFGTSPAWQYFVEYYLHFGAAALLFVLICAAAAGRRYWPLLLAAAVNVAVHSLIAHKEYRFVWVSTLVILVVAAVGSQNLADGILTRRYPRLRESMAAVLLVTAVWGLLSISSFRVTGGYQAFRGGGAIPKLAVKAAQDPHVCRLAVVDEFYAHVVPAQLPRPVPLSVTPKGVYDRTAPLPPDLARAANALIASERPLGTEAYRRVACLAMPQERACLYVRHGPCSSAPYYDFQTALERSGM</sequence>
<keyword evidence="11" id="KW-1185">Reference proteome</keyword>
<evidence type="ECO:0000256" key="1">
    <source>
        <dbReference type="ARBA" id="ARBA00004127"/>
    </source>
</evidence>
<evidence type="ECO:0000256" key="5">
    <source>
        <dbReference type="ARBA" id="ARBA00022692"/>
    </source>
</evidence>
<comment type="caution">
    <text evidence="10">The sequence shown here is derived from an EMBL/GenBank/DDBJ whole genome shotgun (WGS) entry which is preliminary data.</text>
</comment>
<dbReference type="AlphaFoldDB" id="A0A0B1ZUA5"/>
<feature type="transmembrane region" description="Helical" evidence="9">
    <location>
        <begin position="309"/>
        <end position="333"/>
    </location>
</feature>
<organism evidence="10 11">
    <name type="scientific">Novosphingobium malaysiense</name>
    <dbReference type="NCBI Taxonomy" id="1348853"/>
    <lineage>
        <taxon>Bacteria</taxon>
        <taxon>Pseudomonadati</taxon>
        <taxon>Pseudomonadota</taxon>
        <taxon>Alphaproteobacteria</taxon>
        <taxon>Sphingomonadales</taxon>
        <taxon>Sphingomonadaceae</taxon>
        <taxon>Novosphingobium</taxon>
    </lineage>
</organism>
<evidence type="ECO:0000313" key="10">
    <source>
        <dbReference type="EMBL" id="KHK92712.1"/>
    </source>
</evidence>
<protein>
    <recommendedName>
        <fullName evidence="12">Alg9 family protein mannosyltransferase</fullName>
    </recommendedName>
</protein>
<feature type="transmembrane region" description="Helical" evidence="9">
    <location>
        <begin position="119"/>
        <end position="135"/>
    </location>
</feature>
<keyword evidence="7 9" id="KW-1133">Transmembrane helix</keyword>
<evidence type="ECO:0000256" key="7">
    <source>
        <dbReference type="ARBA" id="ARBA00022989"/>
    </source>
</evidence>
<accession>A0A0B1ZUA5</accession>
<dbReference type="Proteomes" id="UP000031057">
    <property type="component" value="Unassembled WGS sequence"/>
</dbReference>
<dbReference type="STRING" id="1348853.LK12_06370"/>
<dbReference type="Pfam" id="PF03901">
    <property type="entry name" value="Glyco_transf_22"/>
    <property type="match status" value="1"/>
</dbReference>
<evidence type="ECO:0000313" key="11">
    <source>
        <dbReference type="Proteomes" id="UP000031057"/>
    </source>
</evidence>
<keyword evidence="6" id="KW-0256">Endoplasmic reticulum</keyword>
<dbReference type="PANTHER" id="PTHR22760">
    <property type="entry name" value="GLYCOSYLTRANSFERASE"/>
    <property type="match status" value="1"/>
</dbReference>
<evidence type="ECO:0008006" key="12">
    <source>
        <dbReference type="Google" id="ProtNLM"/>
    </source>
</evidence>
<evidence type="ECO:0000256" key="8">
    <source>
        <dbReference type="ARBA" id="ARBA00023136"/>
    </source>
</evidence>
<evidence type="ECO:0000256" key="4">
    <source>
        <dbReference type="ARBA" id="ARBA00022679"/>
    </source>
</evidence>
<evidence type="ECO:0000256" key="6">
    <source>
        <dbReference type="ARBA" id="ARBA00022824"/>
    </source>
</evidence>
<feature type="transmembrane region" description="Helical" evidence="9">
    <location>
        <begin position="84"/>
        <end position="107"/>
    </location>
</feature>
<keyword evidence="8 9" id="KW-0472">Membrane</keyword>
<name>A0A0B1ZUA5_9SPHN</name>
<keyword evidence="5 9" id="KW-0812">Transmembrane</keyword>
<dbReference type="GO" id="GO:0000030">
    <property type="term" value="F:mannosyltransferase activity"/>
    <property type="evidence" value="ECO:0007669"/>
    <property type="project" value="TreeGrafter"/>
</dbReference>
<evidence type="ECO:0000256" key="2">
    <source>
        <dbReference type="ARBA" id="ARBA00004586"/>
    </source>
</evidence>
<feature type="transmembrane region" description="Helical" evidence="9">
    <location>
        <begin position="345"/>
        <end position="362"/>
    </location>
</feature>
<keyword evidence="3" id="KW-0328">Glycosyltransferase</keyword>
<comment type="subcellular location">
    <subcellularLocation>
        <location evidence="1">Endomembrane system</location>
        <topology evidence="1">Multi-pass membrane protein</topology>
    </subcellularLocation>
    <subcellularLocation>
        <location evidence="2">Endoplasmic reticulum membrane</location>
    </subcellularLocation>
</comment>